<protein>
    <submittedName>
        <fullName evidence="1">21379_t:CDS:1</fullName>
    </submittedName>
</protein>
<sequence>FSELKQTNVVYHNIYTENEYSIKQRVYRAFSIEQDYIKEEIAKIEKEEIIQ</sequence>
<dbReference type="Proteomes" id="UP000789920">
    <property type="component" value="Unassembled WGS sequence"/>
</dbReference>
<gene>
    <name evidence="1" type="ORF">RPERSI_LOCUS29480</name>
</gene>
<dbReference type="EMBL" id="CAJVQC010111427">
    <property type="protein sequence ID" value="CAG8835252.1"/>
    <property type="molecule type" value="Genomic_DNA"/>
</dbReference>
<keyword evidence="2" id="KW-1185">Reference proteome</keyword>
<feature type="non-terminal residue" evidence="1">
    <location>
        <position position="1"/>
    </location>
</feature>
<accession>A0ACA9SE22</accession>
<name>A0ACA9SE22_9GLOM</name>
<comment type="caution">
    <text evidence="1">The sequence shown here is derived from an EMBL/GenBank/DDBJ whole genome shotgun (WGS) entry which is preliminary data.</text>
</comment>
<organism evidence="1 2">
    <name type="scientific">Racocetra persica</name>
    <dbReference type="NCBI Taxonomy" id="160502"/>
    <lineage>
        <taxon>Eukaryota</taxon>
        <taxon>Fungi</taxon>
        <taxon>Fungi incertae sedis</taxon>
        <taxon>Mucoromycota</taxon>
        <taxon>Glomeromycotina</taxon>
        <taxon>Glomeromycetes</taxon>
        <taxon>Diversisporales</taxon>
        <taxon>Gigasporaceae</taxon>
        <taxon>Racocetra</taxon>
    </lineage>
</organism>
<reference evidence="1" key="1">
    <citation type="submission" date="2021-06" db="EMBL/GenBank/DDBJ databases">
        <authorList>
            <person name="Kallberg Y."/>
            <person name="Tangrot J."/>
            <person name="Rosling A."/>
        </authorList>
    </citation>
    <scope>NUCLEOTIDE SEQUENCE</scope>
    <source>
        <strain evidence="1">MA461A</strain>
    </source>
</reference>
<proteinExistence type="predicted"/>
<evidence type="ECO:0000313" key="1">
    <source>
        <dbReference type="EMBL" id="CAG8835252.1"/>
    </source>
</evidence>
<evidence type="ECO:0000313" key="2">
    <source>
        <dbReference type="Proteomes" id="UP000789920"/>
    </source>
</evidence>
<feature type="non-terminal residue" evidence="1">
    <location>
        <position position="51"/>
    </location>
</feature>